<reference evidence="1 2" key="1">
    <citation type="submission" date="2020-11" db="EMBL/GenBank/DDBJ databases">
        <title>Indigenous Rhizobia Nodulating Common beans in Western Kenya.</title>
        <authorList>
            <person name="Wekesa C.S."/>
            <person name="Oelmueller R."/>
            <person name="Furch A.C."/>
        </authorList>
    </citation>
    <scope>NUCLEOTIDE SEQUENCE [LARGE SCALE GENOMIC DNA]</scope>
    <source>
        <strain evidence="2">BS3</strain>
    </source>
</reference>
<gene>
    <name evidence="1" type="ORF">HER27_005870</name>
</gene>
<sequence>MAKADGWNEETFEYYASIVRQLPETHSRMIDDCARNGIAKMDNETKEQLKRAVPKPIDETTREICRRLVKGIASGAVTYEVFRTWLDSPDGGKVSLPDHQ</sequence>
<evidence type="ECO:0000313" key="1">
    <source>
        <dbReference type="EMBL" id="QPK10087.1"/>
    </source>
</evidence>
<name>A0A7X6F7L6_9HYPH</name>
<dbReference type="Proteomes" id="UP000540266">
    <property type="component" value="Chromosome"/>
</dbReference>
<dbReference type="GeneID" id="45958042"/>
<dbReference type="RefSeq" id="WP_150128062.1">
    <property type="nucleotide sequence ID" value="NZ_CP013532.1"/>
</dbReference>
<dbReference type="AlphaFoldDB" id="A0A7X6F7L6"/>
<organism evidence="1 2">
    <name type="scientific">Rhizobium phaseoli</name>
    <dbReference type="NCBI Taxonomy" id="396"/>
    <lineage>
        <taxon>Bacteria</taxon>
        <taxon>Pseudomonadati</taxon>
        <taxon>Pseudomonadota</taxon>
        <taxon>Alphaproteobacteria</taxon>
        <taxon>Hyphomicrobiales</taxon>
        <taxon>Rhizobiaceae</taxon>
        <taxon>Rhizobium/Agrobacterium group</taxon>
        <taxon>Rhizobium</taxon>
    </lineage>
</organism>
<proteinExistence type="predicted"/>
<dbReference type="EMBL" id="CP064931">
    <property type="protein sequence ID" value="QPK10087.1"/>
    <property type="molecule type" value="Genomic_DNA"/>
</dbReference>
<evidence type="ECO:0000313" key="2">
    <source>
        <dbReference type="Proteomes" id="UP000540266"/>
    </source>
</evidence>
<accession>A0A7X6F7L6</accession>
<protein>
    <submittedName>
        <fullName evidence="1">Uncharacterized protein</fullName>
    </submittedName>
</protein>